<dbReference type="Pfam" id="PF04972">
    <property type="entry name" value="BON"/>
    <property type="match status" value="3"/>
</dbReference>
<feature type="domain" description="BON" evidence="2">
    <location>
        <begin position="3"/>
        <end position="71"/>
    </location>
</feature>
<dbReference type="PROSITE" id="PS50914">
    <property type="entry name" value="BON"/>
    <property type="match status" value="3"/>
</dbReference>
<accession>A0A5P6P768</accession>
<keyword evidence="1" id="KW-0732">Signal</keyword>
<dbReference type="PANTHER" id="PTHR34606:SF4">
    <property type="entry name" value="OUTER MEMBRANE LIPOPROTEIN DOLP"/>
    <property type="match status" value="1"/>
</dbReference>
<dbReference type="PANTHER" id="PTHR34606">
    <property type="entry name" value="BON DOMAIN-CONTAINING PROTEIN"/>
    <property type="match status" value="1"/>
</dbReference>
<protein>
    <submittedName>
        <fullName evidence="3">BON domain-containing protein</fullName>
    </submittedName>
</protein>
<dbReference type="RefSeq" id="WP_151646647.1">
    <property type="nucleotide sequence ID" value="NZ_CP044543.1"/>
</dbReference>
<gene>
    <name evidence="3" type="ORF">F8237_17765</name>
</gene>
<dbReference type="KEGG" id="bbet:F8237_17765"/>
<dbReference type="Gene3D" id="3.30.1340.30">
    <property type="match status" value="3"/>
</dbReference>
<dbReference type="AlphaFoldDB" id="A0A5P6P768"/>
<dbReference type="OrthoDB" id="870892at2"/>
<dbReference type="InterPro" id="IPR051686">
    <property type="entry name" value="Lipoprotein_DolP"/>
</dbReference>
<dbReference type="EMBL" id="CP044543">
    <property type="protein sequence ID" value="QFI74085.1"/>
    <property type="molecule type" value="Genomic_DNA"/>
</dbReference>
<proteinExistence type="predicted"/>
<evidence type="ECO:0000259" key="2">
    <source>
        <dbReference type="PROSITE" id="PS50914"/>
    </source>
</evidence>
<dbReference type="Proteomes" id="UP000325641">
    <property type="component" value="Chromosome"/>
</dbReference>
<name>A0A5P6P768_9BRAD</name>
<evidence type="ECO:0000313" key="3">
    <source>
        <dbReference type="EMBL" id="QFI74085.1"/>
    </source>
</evidence>
<feature type="domain" description="BON" evidence="2">
    <location>
        <begin position="77"/>
        <end position="145"/>
    </location>
</feature>
<reference evidence="4" key="1">
    <citation type="submission" date="2019-10" db="EMBL/GenBank/DDBJ databases">
        <title>Complete Genome Sequence of Bradyrhizobium betae type strain PL7HG1T.</title>
        <authorList>
            <person name="Bromfield E.S.P."/>
            <person name="Cloutier S."/>
        </authorList>
    </citation>
    <scope>NUCLEOTIDE SEQUENCE [LARGE SCALE GENOMIC DNA]</scope>
    <source>
        <strain evidence="4">PL7HG1</strain>
    </source>
</reference>
<dbReference type="SMART" id="SM00749">
    <property type="entry name" value="BON"/>
    <property type="match status" value="3"/>
</dbReference>
<evidence type="ECO:0000313" key="4">
    <source>
        <dbReference type="Proteomes" id="UP000325641"/>
    </source>
</evidence>
<feature type="domain" description="BON" evidence="2">
    <location>
        <begin position="148"/>
        <end position="216"/>
    </location>
</feature>
<sequence length="216" mass="23851">MKTDLELRQDVERQLAWNPKVDATKIAVTAKNGVVTLTGEVRNFLDKWEAEKVVKGVLGVTGIAEDLKVNLIGAKPSDTDLTERVVNSLRWNVSVPSEKVKPMVRDGWVTLEGKVQWYYQKTAAETAVRHLHGVKGVTNSITIDNPAEPQDISNRITEALTRNARLDAHQITVQARGHTAILNGSVRSVAERDEAEMAAWSAPGVNSVEDHISIHY</sequence>
<organism evidence="3 4">
    <name type="scientific">Bradyrhizobium betae</name>
    <dbReference type="NCBI Taxonomy" id="244734"/>
    <lineage>
        <taxon>Bacteria</taxon>
        <taxon>Pseudomonadati</taxon>
        <taxon>Pseudomonadota</taxon>
        <taxon>Alphaproteobacteria</taxon>
        <taxon>Hyphomicrobiales</taxon>
        <taxon>Nitrobacteraceae</taxon>
        <taxon>Bradyrhizobium</taxon>
    </lineage>
</organism>
<dbReference type="InterPro" id="IPR007055">
    <property type="entry name" value="BON_dom"/>
</dbReference>
<evidence type="ECO:0000256" key="1">
    <source>
        <dbReference type="ARBA" id="ARBA00022729"/>
    </source>
</evidence>
<dbReference type="InterPro" id="IPR014004">
    <property type="entry name" value="Transpt-assoc_nodulatn_dom_bac"/>
</dbReference>